<evidence type="ECO:0000313" key="2">
    <source>
        <dbReference type="Proteomes" id="UP000759131"/>
    </source>
</evidence>
<accession>A0A7R9LIX3</accession>
<dbReference type="AlphaFoldDB" id="A0A7R9LIX3"/>
<dbReference type="EMBL" id="OC879575">
    <property type="protein sequence ID" value="CAD7641270.1"/>
    <property type="molecule type" value="Genomic_DNA"/>
</dbReference>
<evidence type="ECO:0000313" key="1">
    <source>
        <dbReference type="EMBL" id="CAD7641270.1"/>
    </source>
</evidence>
<keyword evidence="2" id="KW-1185">Reference proteome</keyword>
<name>A0A7R9LIX3_9ACAR</name>
<dbReference type="Proteomes" id="UP000759131">
    <property type="component" value="Unassembled WGS sequence"/>
</dbReference>
<dbReference type="EMBL" id="CAJPIZ010025000">
    <property type="protein sequence ID" value="CAG2118626.1"/>
    <property type="molecule type" value="Genomic_DNA"/>
</dbReference>
<gene>
    <name evidence="1" type="ORF">OSB1V03_LOCUS18577</name>
</gene>
<proteinExistence type="predicted"/>
<sequence>MPSTITCWEAGVKGTGNSIWYQSCGPLIALLCLAAITAAERTLLVDTTRVLLADETRVGHSTHSHNNTEWSDGRLR</sequence>
<protein>
    <submittedName>
        <fullName evidence="1">Uncharacterized protein</fullName>
    </submittedName>
</protein>
<reference evidence="1" key="1">
    <citation type="submission" date="2020-11" db="EMBL/GenBank/DDBJ databases">
        <authorList>
            <person name="Tran Van P."/>
        </authorList>
    </citation>
    <scope>NUCLEOTIDE SEQUENCE</scope>
</reference>
<organism evidence="1">
    <name type="scientific">Medioppia subpectinata</name>
    <dbReference type="NCBI Taxonomy" id="1979941"/>
    <lineage>
        <taxon>Eukaryota</taxon>
        <taxon>Metazoa</taxon>
        <taxon>Ecdysozoa</taxon>
        <taxon>Arthropoda</taxon>
        <taxon>Chelicerata</taxon>
        <taxon>Arachnida</taxon>
        <taxon>Acari</taxon>
        <taxon>Acariformes</taxon>
        <taxon>Sarcoptiformes</taxon>
        <taxon>Oribatida</taxon>
        <taxon>Brachypylina</taxon>
        <taxon>Oppioidea</taxon>
        <taxon>Oppiidae</taxon>
        <taxon>Medioppia</taxon>
    </lineage>
</organism>